<dbReference type="RefSeq" id="WP_024834937.1">
    <property type="nucleotide sequence ID" value="NZ_CP113524.1"/>
</dbReference>
<evidence type="ECO:0000313" key="2">
    <source>
        <dbReference type="Proteomes" id="UP001163115"/>
    </source>
</evidence>
<reference evidence="1" key="1">
    <citation type="submission" date="2022-11" db="EMBL/GenBank/DDBJ databases">
        <title>Lacrimispora xylanolytica sy1, complete genome.</title>
        <authorList>
            <person name="Choi S."/>
        </authorList>
    </citation>
    <scope>NUCLEOTIDE SEQUENCE</scope>
    <source>
        <strain evidence="1">Sy1</strain>
    </source>
</reference>
<dbReference type="InterPro" id="IPR036412">
    <property type="entry name" value="HAD-like_sf"/>
</dbReference>
<gene>
    <name evidence="1" type="ORF">OW255_17850</name>
</gene>
<dbReference type="InterPro" id="IPR006439">
    <property type="entry name" value="HAD-SF_hydro_IA"/>
</dbReference>
<dbReference type="InterPro" id="IPR023214">
    <property type="entry name" value="HAD_sf"/>
</dbReference>
<dbReference type="InterPro" id="IPR023198">
    <property type="entry name" value="PGP-like_dom2"/>
</dbReference>
<dbReference type="SUPFAM" id="SSF56784">
    <property type="entry name" value="HAD-like"/>
    <property type="match status" value="1"/>
</dbReference>
<accession>A0ABY7AA80</accession>
<dbReference type="SFLD" id="SFLDG01129">
    <property type="entry name" value="C1.5:_HAD__Beta-PGM__Phosphata"/>
    <property type="match status" value="1"/>
</dbReference>
<keyword evidence="2" id="KW-1185">Reference proteome</keyword>
<name>A0ABY7AA80_9FIRM</name>
<dbReference type="CDD" id="cd02603">
    <property type="entry name" value="HAD_sEH-N_like"/>
    <property type="match status" value="1"/>
</dbReference>
<dbReference type="Gene3D" id="1.10.150.240">
    <property type="entry name" value="Putative phosphatase, domain 2"/>
    <property type="match status" value="1"/>
</dbReference>
<dbReference type="Pfam" id="PF00702">
    <property type="entry name" value="Hydrolase"/>
    <property type="match status" value="1"/>
</dbReference>
<evidence type="ECO:0000313" key="1">
    <source>
        <dbReference type="EMBL" id="WAJ23402.1"/>
    </source>
</evidence>
<dbReference type="NCBIfam" id="TIGR01509">
    <property type="entry name" value="HAD-SF-IA-v3"/>
    <property type="match status" value="1"/>
</dbReference>
<proteinExistence type="predicted"/>
<organism evidence="1 2">
    <name type="scientific">Lacrimispora xylanolytica</name>
    <dbReference type="NCBI Taxonomy" id="29375"/>
    <lineage>
        <taxon>Bacteria</taxon>
        <taxon>Bacillati</taxon>
        <taxon>Bacillota</taxon>
        <taxon>Clostridia</taxon>
        <taxon>Lachnospirales</taxon>
        <taxon>Lachnospiraceae</taxon>
        <taxon>Lacrimispora</taxon>
    </lineage>
</organism>
<dbReference type="PANTHER" id="PTHR43611:SF3">
    <property type="entry name" value="FLAVIN MONONUCLEOTIDE HYDROLASE 1, CHLOROPLATIC"/>
    <property type="match status" value="1"/>
</dbReference>
<dbReference type="Proteomes" id="UP001163115">
    <property type="component" value="Chromosome"/>
</dbReference>
<dbReference type="PANTHER" id="PTHR43611">
    <property type="entry name" value="ALPHA-D-GLUCOSE 1-PHOSPHATE PHOSPHATASE"/>
    <property type="match status" value="1"/>
</dbReference>
<dbReference type="PRINTS" id="PR00413">
    <property type="entry name" value="HADHALOGNASE"/>
</dbReference>
<dbReference type="Gene3D" id="3.40.50.1000">
    <property type="entry name" value="HAD superfamily/HAD-like"/>
    <property type="match status" value="1"/>
</dbReference>
<protein>
    <submittedName>
        <fullName evidence="1">HAD family phosphatase</fullName>
    </submittedName>
</protein>
<dbReference type="EMBL" id="CP113524">
    <property type="protein sequence ID" value="WAJ23402.1"/>
    <property type="molecule type" value="Genomic_DNA"/>
</dbReference>
<sequence length="209" mass="24255">MIKNIVFDMGRVLVDYEGDKVCKIFIEDERERRAVAASVFDSQEWLLLDMGLLSEEEALKRMQSRLDTDHAKEMAALCFHHWHEYNMQPKEEMGKVAAELKNQGYGIYLCSNASVRLLTCYEMIPGIELFDGILFSAEVKCLKPQKEMYQHLFDRFHLKPEECFFIDDLPMNIEGARACGMDGYCFSDGNVERLRDFLSRLNDNQGPRS</sequence>
<dbReference type="SFLD" id="SFLDS00003">
    <property type="entry name" value="Haloacid_Dehalogenase"/>
    <property type="match status" value="1"/>
</dbReference>